<evidence type="ECO:0008006" key="4">
    <source>
        <dbReference type="Google" id="ProtNLM"/>
    </source>
</evidence>
<comment type="caution">
    <text evidence="2">The sequence shown here is derived from an EMBL/GenBank/DDBJ whole genome shotgun (WGS) entry which is preliminary data.</text>
</comment>
<name>A0AAV1VND6_9STRA</name>
<gene>
    <name evidence="1" type="ORF">PM001_LOCUS24602</name>
    <name evidence="2" type="ORF">PM001_LOCUS32895</name>
</gene>
<evidence type="ECO:0000313" key="2">
    <source>
        <dbReference type="EMBL" id="CAK7947745.1"/>
    </source>
</evidence>
<dbReference type="AlphaFoldDB" id="A0AAV1VND6"/>
<dbReference type="Proteomes" id="UP001162060">
    <property type="component" value="Unassembled WGS sequence"/>
</dbReference>
<dbReference type="EMBL" id="CAKLBY020000380">
    <property type="protein sequence ID" value="CAK7947745.1"/>
    <property type="molecule type" value="Genomic_DNA"/>
</dbReference>
<reference evidence="2" key="1">
    <citation type="submission" date="2024-01" db="EMBL/GenBank/DDBJ databases">
        <authorList>
            <person name="Webb A."/>
        </authorList>
    </citation>
    <scope>NUCLEOTIDE SEQUENCE</scope>
    <source>
        <strain evidence="2">Pm1</strain>
    </source>
</reference>
<organism evidence="2 3">
    <name type="scientific">Peronospora matthiolae</name>
    <dbReference type="NCBI Taxonomy" id="2874970"/>
    <lineage>
        <taxon>Eukaryota</taxon>
        <taxon>Sar</taxon>
        <taxon>Stramenopiles</taxon>
        <taxon>Oomycota</taxon>
        <taxon>Peronosporomycetes</taxon>
        <taxon>Peronosporales</taxon>
        <taxon>Peronosporaceae</taxon>
        <taxon>Peronospora</taxon>
    </lineage>
</organism>
<protein>
    <recommendedName>
        <fullName evidence="4">LAGLIDADG endonuclease</fullName>
    </recommendedName>
</protein>
<evidence type="ECO:0000313" key="3">
    <source>
        <dbReference type="Proteomes" id="UP001162060"/>
    </source>
</evidence>
<accession>A0AAV1VND6</accession>
<proteinExistence type="predicted"/>
<dbReference type="EMBL" id="CAKLBY020000246">
    <property type="protein sequence ID" value="CAK7939452.1"/>
    <property type="molecule type" value="Genomic_DNA"/>
</dbReference>
<evidence type="ECO:0000313" key="1">
    <source>
        <dbReference type="EMBL" id="CAK7939452.1"/>
    </source>
</evidence>
<sequence length="100" mass="11301">MKPASPIEVLNGKVLYLRSIELIGFSCSLYCDPRMNSMQNRMQRGIIVGFSNKTKGSKMLTSIESEVIVMQHVKDINTLFSMHNPQLQLGQDTKQRVGKD</sequence>